<dbReference type="HOGENOM" id="CLU_035525_0_0_1"/>
<dbReference type="KEGG" id="ctp:CTRG_01148"/>
<dbReference type="Pfam" id="PF00439">
    <property type="entry name" value="Bromodomain"/>
    <property type="match status" value="2"/>
</dbReference>
<dbReference type="GO" id="GO:0003682">
    <property type="term" value="F:chromatin binding"/>
    <property type="evidence" value="ECO:0007669"/>
    <property type="project" value="TreeGrafter"/>
</dbReference>
<dbReference type="GO" id="GO:0006338">
    <property type="term" value="P:chromatin remodeling"/>
    <property type="evidence" value="ECO:0007669"/>
    <property type="project" value="InterPro"/>
</dbReference>
<dbReference type="VEuPathDB" id="FungiDB:CTRG_01148"/>
<protein>
    <recommendedName>
        <fullName evidence="10">Bromo domain-containing protein</fullName>
    </recommendedName>
</protein>
<feature type="region of interest" description="Disordered" evidence="9">
    <location>
        <begin position="372"/>
        <end position="391"/>
    </location>
</feature>
<dbReference type="SMART" id="SM00297">
    <property type="entry name" value="BROMO"/>
    <property type="match status" value="2"/>
</dbReference>
<dbReference type="InterPro" id="IPR037382">
    <property type="entry name" value="Rsc/polybromo"/>
</dbReference>
<dbReference type="STRING" id="294747.C5M5L8"/>
<sequence length="624" mass="70590">MATKRRQSASSETTPVKKLKKETFNHTPEEYKEFFNSTLDLVFHLKDGDEELSAIFVKLPSKKFYSDYYHIVKQPISLNEIQKRIKNKYTAESADEFLDDFELLLNNAKTYNAPDSWIVASATKIVNFVKDQVKEFENTPSKSLSSVTTAATEAVETPDQKKPRIKLKLKQRHEESIPEVNTQDSEPHITFGKLAELCLEVLNDVVNHDFPDIGVISEPFLEEVDTDFYSDYLDYVSKPMSFNTIISNLERKKLLSPKYPLLDNLQKFHDTTTLIFDNAKAYNNEGSQIYQDAVLLEEYFNEKYSELKHKVEKDGPKQAQSMGPKLKLNLGKANAATVSTPKRKRKAVLKIEPEETPEVVDDVHDDQVEVDQAEKDNEGNAEEEDDSNKEVGAEQDIANTLGKSLPLLPESNAIIQESALFSSPAVASNVTKFVQQKFSTPATIIPREKEIKKGLFPTHQTTSVATLFSYKVPSNGYTNQSYTVALPNGVSPFVSFKVSLHNLLYEAKKRDLIDDHGLLNQPANEEFHCKLSVNEEEVTGVVDCFKEEKGSEDVLGVQYDVRLSYGLNVLTFDCKVAPALSKKIKNTVIEEEEIAGRHTRHQLQQMQKTWDVETITFYVVCNSG</sequence>
<keyword evidence="12" id="KW-1185">Reference proteome</keyword>
<evidence type="ECO:0000259" key="10">
    <source>
        <dbReference type="PROSITE" id="PS50014"/>
    </source>
</evidence>
<name>C5M5L8_CANTT</name>
<keyword evidence="6" id="KW-0804">Transcription</keyword>
<keyword evidence="4" id="KW-0805">Transcription regulation</keyword>
<dbReference type="RefSeq" id="XP_002546843.1">
    <property type="nucleotide sequence ID" value="XM_002546797.1"/>
</dbReference>
<evidence type="ECO:0000313" key="11">
    <source>
        <dbReference type="EMBL" id="EER34288.1"/>
    </source>
</evidence>
<dbReference type="GO" id="GO:0016586">
    <property type="term" value="C:RSC-type complex"/>
    <property type="evidence" value="ECO:0007669"/>
    <property type="project" value="InterPro"/>
</dbReference>
<evidence type="ECO:0000256" key="4">
    <source>
        <dbReference type="ARBA" id="ARBA00023015"/>
    </source>
</evidence>
<organism evidence="11 12">
    <name type="scientific">Candida tropicalis (strain ATCC MYA-3404 / T1)</name>
    <name type="common">Yeast</name>
    <dbReference type="NCBI Taxonomy" id="294747"/>
    <lineage>
        <taxon>Eukaryota</taxon>
        <taxon>Fungi</taxon>
        <taxon>Dikarya</taxon>
        <taxon>Ascomycota</taxon>
        <taxon>Saccharomycotina</taxon>
        <taxon>Pichiomycetes</taxon>
        <taxon>Debaryomycetaceae</taxon>
        <taxon>Candida/Lodderomyces clade</taxon>
        <taxon>Candida</taxon>
    </lineage>
</organism>
<evidence type="ECO:0000313" key="12">
    <source>
        <dbReference type="Proteomes" id="UP000002037"/>
    </source>
</evidence>
<dbReference type="EMBL" id="GG692396">
    <property type="protein sequence ID" value="EER34288.1"/>
    <property type="molecule type" value="Genomic_DNA"/>
</dbReference>
<dbReference type="GO" id="GO:0006368">
    <property type="term" value="P:transcription elongation by RNA polymerase II"/>
    <property type="evidence" value="ECO:0007669"/>
    <property type="project" value="TreeGrafter"/>
</dbReference>
<keyword evidence="2" id="KW-0677">Repeat</keyword>
<gene>
    <name evidence="11" type="ORF">CTRG_01148</name>
</gene>
<dbReference type="AlphaFoldDB" id="C5M5L8"/>
<dbReference type="Gene3D" id="1.20.920.10">
    <property type="entry name" value="Bromodomain-like"/>
    <property type="match status" value="2"/>
</dbReference>
<proteinExistence type="predicted"/>
<feature type="region of interest" description="Disordered" evidence="9">
    <location>
        <begin position="1"/>
        <end position="22"/>
    </location>
</feature>
<comment type="subcellular location">
    <subcellularLocation>
        <location evidence="1">Nucleus</location>
    </subcellularLocation>
</comment>
<dbReference type="OrthoDB" id="1742084at2759"/>
<dbReference type="CDD" id="cd04369">
    <property type="entry name" value="Bromodomain"/>
    <property type="match status" value="2"/>
</dbReference>
<dbReference type="PANTHER" id="PTHR16062">
    <property type="entry name" value="SWI/SNF-RELATED"/>
    <property type="match status" value="1"/>
</dbReference>
<evidence type="ECO:0000256" key="7">
    <source>
        <dbReference type="ARBA" id="ARBA00023242"/>
    </source>
</evidence>
<evidence type="ECO:0000256" key="9">
    <source>
        <dbReference type="SAM" id="MobiDB-lite"/>
    </source>
</evidence>
<keyword evidence="3" id="KW-0156">Chromatin regulator</keyword>
<feature type="domain" description="Bromo" evidence="10">
    <location>
        <begin position="212"/>
        <end position="290"/>
    </location>
</feature>
<evidence type="ECO:0000256" key="1">
    <source>
        <dbReference type="ARBA" id="ARBA00004123"/>
    </source>
</evidence>
<dbReference type="GeneID" id="8295872"/>
<evidence type="ECO:0000256" key="8">
    <source>
        <dbReference type="PROSITE-ProRule" id="PRU00035"/>
    </source>
</evidence>
<dbReference type="Proteomes" id="UP000002037">
    <property type="component" value="Unassembled WGS sequence"/>
</dbReference>
<dbReference type="InterPro" id="IPR001487">
    <property type="entry name" value="Bromodomain"/>
</dbReference>
<evidence type="ECO:0000256" key="5">
    <source>
        <dbReference type="ARBA" id="ARBA00023117"/>
    </source>
</evidence>
<evidence type="ECO:0000256" key="6">
    <source>
        <dbReference type="ARBA" id="ARBA00023163"/>
    </source>
</evidence>
<dbReference type="SUPFAM" id="SSF47370">
    <property type="entry name" value="Bromodomain"/>
    <property type="match status" value="2"/>
</dbReference>
<dbReference type="PRINTS" id="PR00503">
    <property type="entry name" value="BROMODOMAIN"/>
</dbReference>
<feature type="domain" description="Bromo" evidence="10">
    <location>
        <begin position="48"/>
        <end position="119"/>
    </location>
</feature>
<evidence type="ECO:0000256" key="3">
    <source>
        <dbReference type="ARBA" id="ARBA00022853"/>
    </source>
</evidence>
<dbReference type="InterPro" id="IPR036427">
    <property type="entry name" value="Bromodomain-like_sf"/>
</dbReference>
<keyword evidence="7" id="KW-0539">Nucleus</keyword>
<accession>C5M5L8</accession>
<evidence type="ECO:0000256" key="2">
    <source>
        <dbReference type="ARBA" id="ARBA00022737"/>
    </source>
</evidence>
<dbReference type="eggNOG" id="KOG1827">
    <property type="taxonomic scope" value="Eukaryota"/>
</dbReference>
<dbReference type="PROSITE" id="PS50014">
    <property type="entry name" value="BROMODOMAIN_2"/>
    <property type="match status" value="2"/>
</dbReference>
<reference evidence="11 12" key="1">
    <citation type="journal article" date="2009" name="Nature">
        <title>Evolution of pathogenicity and sexual reproduction in eight Candida genomes.</title>
        <authorList>
            <person name="Butler G."/>
            <person name="Rasmussen M.D."/>
            <person name="Lin M.F."/>
            <person name="Santos M.A."/>
            <person name="Sakthikumar S."/>
            <person name="Munro C.A."/>
            <person name="Rheinbay E."/>
            <person name="Grabherr M."/>
            <person name="Forche A."/>
            <person name="Reedy J.L."/>
            <person name="Agrafioti I."/>
            <person name="Arnaud M.B."/>
            <person name="Bates S."/>
            <person name="Brown A.J."/>
            <person name="Brunke S."/>
            <person name="Costanzo M.C."/>
            <person name="Fitzpatrick D.A."/>
            <person name="de Groot P.W."/>
            <person name="Harris D."/>
            <person name="Hoyer L.L."/>
            <person name="Hube B."/>
            <person name="Klis F.M."/>
            <person name="Kodira C."/>
            <person name="Lennard N."/>
            <person name="Logue M.E."/>
            <person name="Martin R."/>
            <person name="Neiman A.M."/>
            <person name="Nikolaou E."/>
            <person name="Quail M.A."/>
            <person name="Quinn J."/>
            <person name="Santos M.C."/>
            <person name="Schmitzberger F.F."/>
            <person name="Sherlock G."/>
            <person name="Shah P."/>
            <person name="Silverstein K.A."/>
            <person name="Skrzypek M.S."/>
            <person name="Soll D."/>
            <person name="Staggs R."/>
            <person name="Stansfield I."/>
            <person name="Stumpf M.P."/>
            <person name="Sudbery P.E."/>
            <person name="Srikantha T."/>
            <person name="Zeng Q."/>
            <person name="Berman J."/>
            <person name="Berriman M."/>
            <person name="Heitman J."/>
            <person name="Gow N.A."/>
            <person name="Lorenz M.C."/>
            <person name="Birren B.W."/>
            <person name="Kellis M."/>
            <person name="Cuomo C.A."/>
        </authorList>
    </citation>
    <scope>NUCLEOTIDE SEQUENCE [LARGE SCALE GENOMIC DNA]</scope>
    <source>
        <strain evidence="12">ATCC MYA-3404 / T1</strain>
    </source>
</reference>
<dbReference type="PANTHER" id="PTHR16062:SF19">
    <property type="entry name" value="PROTEIN POLYBROMO-1"/>
    <property type="match status" value="1"/>
</dbReference>
<keyword evidence="5 8" id="KW-0103">Bromodomain</keyword>